<geneLocation type="plasmid" evidence="3 4">
    <name>unnamed1</name>
</geneLocation>
<keyword evidence="2" id="KW-0812">Transmembrane</keyword>
<dbReference type="Proteomes" id="UP000252004">
    <property type="component" value="Plasmid unnamed1"/>
</dbReference>
<dbReference type="EMBL" id="CP030863">
    <property type="protein sequence ID" value="AXE27940.1"/>
    <property type="molecule type" value="Genomic_DNA"/>
</dbReference>
<gene>
    <name evidence="3" type="ORF">C0216_31070</name>
</gene>
<dbReference type="AlphaFoldDB" id="A0A344UAL9"/>
<proteinExistence type="predicted"/>
<name>A0A344UAL9_9ACTN</name>
<accession>A0A344UAL9</accession>
<sequence length="183" mass="19351">MAELHEEIAQEVTELQAEITAALQVLDSLDEDDPQYAAAFARLVQSGNALLEYEAQVPARLEQPHLEVSTKSFTVALWAHAACAVLLCVAAGLGWISGGWSLLAVVQLIGTSAFYTAGQKPLPGKHRQLRHAAAALGVASVAVPLLAFGVLPWWVWLLPLLCWAGAYGLASEASGDGARKAKA</sequence>
<dbReference type="OrthoDB" id="4321129at2"/>
<reference evidence="3 4" key="1">
    <citation type="submission" date="2018-01" db="EMBL/GenBank/DDBJ databases">
        <title>Draft genome Sequence of streptomyces globosus LZH-48.</title>
        <authorList>
            <person name="Ran K."/>
            <person name="Li Z."/>
            <person name="Wei S."/>
            <person name="Dong R."/>
        </authorList>
    </citation>
    <scope>NUCLEOTIDE SEQUENCE [LARGE SCALE GENOMIC DNA]</scope>
    <source>
        <strain evidence="3 4">LZH-48</strain>
        <plasmid evidence="3 4">unnamed1</plasmid>
    </source>
</reference>
<keyword evidence="2" id="KW-1133">Transmembrane helix</keyword>
<keyword evidence="4" id="KW-1185">Reference proteome</keyword>
<evidence type="ECO:0000256" key="2">
    <source>
        <dbReference type="SAM" id="Phobius"/>
    </source>
</evidence>
<keyword evidence="1" id="KW-0175">Coiled coil</keyword>
<dbReference type="KEGG" id="sgz:C0216_31070"/>
<evidence type="ECO:0000256" key="1">
    <source>
        <dbReference type="SAM" id="Coils"/>
    </source>
</evidence>
<evidence type="ECO:0000313" key="3">
    <source>
        <dbReference type="EMBL" id="AXE27940.1"/>
    </source>
</evidence>
<feature type="transmembrane region" description="Helical" evidence="2">
    <location>
        <begin position="129"/>
        <end position="147"/>
    </location>
</feature>
<protein>
    <submittedName>
        <fullName evidence="3">Uncharacterized protein</fullName>
    </submittedName>
</protein>
<keyword evidence="3" id="KW-0614">Plasmid</keyword>
<feature type="coiled-coil region" evidence="1">
    <location>
        <begin position="5"/>
        <end position="32"/>
    </location>
</feature>
<feature type="transmembrane region" description="Helical" evidence="2">
    <location>
        <begin position="99"/>
        <end position="117"/>
    </location>
</feature>
<organism evidence="3 4">
    <name type="scientific">Streptomyces globosus</name>
    <dbReference type="NCBI Taxonomy" id="68209"/>
    <lineage>
        <taxon>Bacteria</taxon>
        <taxon>Bacillati</taxon>
        <taxon>Actinomycetota</taxon>
        <taxon>Actinomycetes</taxon>
        <taxon>Kitasatosporales</taxon>
        <taxon>Streptomycetaceae</taxon>
        <taxon>Streptomyces</taxon>
    </lineage>
</organism>
<dbReference type="RefSeq" id="WP_114059104.1">
    <property type="nucleotide sequence ID" value="NZ_CP030863.1"/>
</dbReference>
<evidence type="ECO:0000313" key="4">
    <source>
        <dbReference type="Proteomes" id="UP000252004"/>
    </source>
</evidence>
<feature type="transmembrane region" description="Helical" evidence="2">
    <location>
        <begin position="73"/>
        <end position="93"/>
    </location>
</feature>
<keyword evidence="2" id="KW-0472">Membrane</keyword>